<reference evidence="4 5" key="1">
    <citation type="submission" date="2013-09" db="EMBL/GenBank/DDBJ databases">
        <title>Genome sequencing of Arenimonas composti.</title>
        <authorList>
            <person name="Chen F."/>
            <person name="Wang G."/>
        </authorList>
    </citation>
    <scope>NUCLEOTIDE SEQUENCE [LARGE SCALE GENOMIC DNA]</scope>
    <source>
        <strain evidence="4 5">TR7-09</strain>
    </source>
</reference>
<accession>A0A091BL30</accession>
<dbReference type="Proteomes" id="UP000029391">
    <property type="component" value="Unassembled WGS sequence"/>
</dbReference>
<dbReference type="STRING" id="1121013.GCA_000426365_00692"/>
<evidence type="ECO:0000313" key="4">
    <source>
        <dbReference type="EMBL" id="KFN51504.1"/>
    </source>
</evidence>
<dbReference type="Gene3D" id="2.30.30.40">
    <property type="entry name" value="SH3 Domains"/>
    <property type="match status" value="1"/>
</dbReference>
<dbReference type="InterPro" id="IPR003646">
    <property type="entry name" value="SH3-like_bac-type"/>
</dbReference>
<gene>
    <name evidence="4" type="ORF">P873_00155</name>
</gene>
<dbReference type="RefSeq" id="WP_026816161.1">
    <property type="nucleotide sequence ID" value="NZ_AUFF01000001.1"/>
</dbReference>
<feature type="region of interest" description="Disordered" evidence="1">
    <location>
        <begin position="148"/>
        <end position="179"/>
    </location>
</feature>
<dbReference type="Pfam" id="PF08239">
    <property type="entry name" value="SH3_3"/>
    <property type="match status" value="1"/>
</dbReference>
<comment type="caution">
    <text evidence="4">The sequence shown here is derived from an EMBL/GenBank/DDBJ whole genome shotgun (WGS) entry which is preliminary data.</text>
</comment>
<evidence type="ECO:0000313" key="5">
    <source>
        <dbReference type="Proteomes" id="UP000029391"/>
    </source>
</evidence>
<keyword evidence="2" id="KW-0732">Signal</keyword>
<sequence length="179" mass="18454">MSTPMPLPFRRRVLVAALAAALVSGVALADSATVLKATDLRAEPNASAPVAGQVKPRDTVEVTAREGAWMNVTTAAGQAGWARMLNFRGVASADADRGSGADVGALFRAGSTGATATTGARALDAEDLRTAAPDTMALAQLDGFASSRDEASSFAGQAPVQAQRVDYLPEPRRSGRRSR</sequence>
<evidence type="ECO:0000256" key="2">
    <source>
        <dbReference type="SAM" id="SignalP"/>
    </source>
</evidence>
<proteinExistence type="predicted"/>
<evidence type="ECO:0000259" key="3">
    <source>
        <dbReference type="Pfam" id="PF08239"/>
    </source>
</evidence>
<feature type="domain" description="SH3b" evidence="3">
    <location>
        <begin position="37"/>
        <end position="82"/>
    </location>
</feature>
<protein>
    <recommendedName>
        <fullName evidence="3">SH3b domain-containing protein</fullName>
    </recommendedName>
</protein>
<dbReference type="AlphaFoldDB" id="A0A091BL30"/>
<dbReference type="EMBL" id="AWXU01000004">
    <property type="protein sequence ID" value="KFN51504.1"/>
    <property type="molecule type" value="Genomic_DNA"/>
</dbReference>
<dbReference type="PROSITE" id="PS51318">
    <property type="entry name" value="TAT"/>
    <property type="match status" value="1"/>
</dbReference>
<organism evidence="4 5">
    <name type="scientific">Arenimonas composti TR7-09 = DSM 18010</name>
    <dbReference type="NCBI Taxonomy" id="1121013"/>
    <lineage>
        <taxon>Bacteria</taxon>
        <taxon>Pseudomonadati</taxon>
        <taxon>Pseudomonadota</taxon>
        <taxon>Gammaproteobacteria</taxon>
        <taxon>Lysobacterales</taxon>
        <taxon>Lysobacteraceae</taxon>
        <taxon>Arenimonas</taxon>
    </lineage>
</organism>
<evidence type="ECO:0000256" key="1">
    <source>
        <dbReference type="SAM" id="MobiDB-lite"/>
    </source>
</evidence>
<feature type="signal peptide" evidence="2">
    <location>
        <begin position="1"/>
        <end position="29"/>
    </location>
</feature>
<keyword evidence="5" id="KW-1185">Reference proteome</keyword>
<feature type="chain" id="PRO_5001871348" description="SH3b domain-containing protein" evidence="2">
    <location>
        <begin position="30"/>
        <end position="179"/>
    </location>
</feature>
<dbReference type="eggNOG" id="COG3103">
    <property type="taxonomic scope" value="Bacteria"/>
</dbReference>
<dbReference type="InterPro" id="IPR006311">
    <property type="entry name" value="TAT_signal"/>
</dbReference>
<name>A0A091BL30_9GAMM</name>
<dbReference type="OrthoDB" id="5966637at2"/>